<organism evidence="1 2">
    <name type="scientific">Christiangramia forsetii</name>
    <dbReference type="NCBI Taxonomy" id="411153"/>
    <lineage>
        <taxon>Bacteria</taxon>
        <taxon>Pseudomonadati</taxon>
        <taxon>Bacteroidota</taxon>
        <taxon>Flavobacteriia</taxon>
        <taxon>Flavobacteriales</taxon>
        <taxon>Flavobacteriaceae</taxon>
        <taxon>Christiangramia</taxon>
    </lineage>
</organism>
<comment type="caution">
    <text evidence="1">The sequence shown here is derived from an EMBL/GenBank/DDBJ whole genome shotgun (WGS) entry which is preliminary data.</text>
</comment>
<proteinExistence type="predicted"/>
<dbReference type="Proteomes" id="UP000605733">
    <property type="component" value="Unassembled WGS sequence"/>
</dbReference>
<dbReference type="Pfam" id="PF13711">
    <property type="entry name" value="DUF4160"/>
    <property type="match status" value="1"/>
</dbReference>
<sequence>MPTLLKKNGFRYFFYSNEHLPKHIHVEGKGGEAKIELDSLTLINAFNLKKKDLTVIIKTVTNQRFFFIRKWDEFYSI</sequence>
<name>A0ABQ1WE04_9FLAO</name>
<evidence type="ECO:0000313" key="1">
    <source>
        <dbReference type="EMBL" id="GGG27885.1"/>
    </source>
</evidence>
<dbReference type="RefSeq" id="WP_011711470.1">
    <property type="nucleotide sequence ID" value="NZ_BMIX01000002.1"/>
</dbReference>
<gene>
    <name evidence="1" type="ORF">GCM10011532_09060</name>
</gene>
<accession>A0ABQ1WE04</accession>
<dbReference type="InterPro" id="IPR025427">
    <property type="entry name" value="DUF4160"/>
</dbReference>
<evidence type="ECO:0000313" key="2">
    <source>
        <dbReference type="Proteomes" id="UP000605733"/>
    </source>
</evidence>
<keyword evidence="2" id="KW-1185">Reference proteome</keyword>
<evidence type="ECO:0008006" key="3">
    <source>
        <dbReference type="Google" id="ProtNLM"/>
    </source>
</evidence>
<reference evidence="2" key="1">
    <citation type="journal article" date="2019" name="Int. J. Syst. Evol. Microbiol.">
        <title>The Global Catalogue of Microorganisms (GCM) 10K type strain sequencing project: providing services to taxonomists for standard genome sequencing and annotation.</title>
        <authorList>
            <consortium name="The Broad Institute Genomics Platform"/>
            <consortium name="The Broad Institute Genome Sequencing Center for Infectious Disease"/>
            <person name="Wu L."/>
            <person name="Ma J."/>
        </authorList>
    </citation>
    <scope>NUCLEOTIDE SEQUENCE [LARGE SCALE GENOMIC DNA]</scope>
    <source>
        <strain evidence="2">CGMCC 1.15422</strain>
    </source>
</reference>
<dbReference type="EMBL" id="BMIX01000002">
    <property type="protein sequence ID" value="GGG27885.1"/>
    <property type="molecule type" value="Genomic_DNA"/>
</dbReference>
<protein>
    <recommendedName>
        <fullName evidence="3">DUF4160 domain-containing protein</fullName>
    </recommendedName>
</protein>